<feature type="region of interest" description="Disordered" evidence="1">
    <location>
        <begin position="296"/>
        <end position="340"/>
    </location>
</feature>
<keyword evidence="2" id="KW-0472">Membrane</keyword>
<feature type="compositionally biased region" description="Low complexity" evidence="1">
    <location>
        <begin position="309"/>
        <end position="320"/>
    </location>
</feature>
<name>A0A811Q8Q0_9POAL</name>
<comment type="caution">
    <text evidence="3">The sequence shown here is derived from an EMBL/GenBank/DDBJ whole genome shotgun (WGS) entry which is preliminary data.</text>
</comment>
<gene>
    <name evidence="3" type="ORF">NCGR_LOCUS40521</name>
</gene>
<protein>
    <submittedName>
        <fullName evidence="3">Uncharacterized protein</fullName>
    </submittedName>
</protein>
<reference evidence="3" key="1">
    <citation type="submission" date="2020-10" db="EMBL/GenBank/DDBJ databases">
        <authorList>
            <person name="Han B."/>
            <person name="Lu T."/>
            <person name="Zhao Q."/>
            <person name="Huang X."/>
            <person name="Zhao Y."/>
        </authorList>
    </citation>
    <scope>NUCLEOTIDE SEQUENCE</scope>
</reference>
<evidence type="ECO:0000313" key="4">
    <source>
        <dbReference type="Proteomes" id="UP000604825"/>
    </source>
</evidence>
<keyword evidence="4" id="KW-1185">Reference proteome</keyword>
<dbReference type="Proteomes" id="UP000604825">
    <property type="component" value="Unassembled WGS sequence"/>
</dbReference>
<keyword evidence="2" id="KW-0812">Transmembrane</keyword>
<evidence type="ECO:0000313" key="3">
    <source>
        <dbReference type="EMBL" id="CAD6257031.1"/>
    </source>
</evidence>
<dbReference type="AlphaFoldDB" id="A0A811Q8Q0"/>
<organism evidence="3 4">
    <name type="scientific">Miscanthus lutarioriparius</name>
    <dbReference type="NCBI Taxonomy" id="422564"/>
    <lineage>
        <taxon>Eukaryota</taxon>
        <taxon>Viridiplantae</taxon>
        <taxon>Streptophyta</taxon>
        <taxon>Embryophyta</taxon>
        <taxon>Tracheophyta</taxon>
        <taxon>Spermatophyta</taxon>
        <taxon>Magnoliopsida</taxon>
        <taxon>Liliopsida</taxon>
        <taxon>Poales</taxon>
        <taxon>Poaceae</taxon>
        <taxon>PACMAD clade</taxon>
        <taxon>Panicoideae</taxon>
        <taxon>Andropogonodae</taxon>
        <taxon>Andropogoneae</taxon>
        <taxon>Saccharinae</taxon>
        <taxon>Miscanthus</taxon>
    </lineage>
</organism>
<dbReference type="EMBL" id="CAJGYO010000010">
    <property type="protein sequence ID" value="CAD6257031.1"/>
    <property type="molecule type" value="Genomic_DNA"/>
</dbReference>
<feature type="region of interest" description="Disordered" evidence="1">
    <location>
        <begin position="245"/>
        <end position="265"/>
    </location>
</feature>
<accession>A0A811Q8Q0</accession>
<evidence type="ECO:0000256" key="1">
    <source>
        <dbReference type="SAM" id="MobiDB-lite"/>
    </source>
</evidence>
<evidence type="ECO:0000256" key="2">
    <source>
        <dbReference type="SAM" id="Phobius"/>
    </source>
</evidence>
<feature type="transmembrane region" description="Helical" evidence="2">
    <location>
        <begin position="94"/>
        <end position="113"/>
    </location>
</feature>
<proteinExistence type="predicted"/>
<keyword evidence="2" id="KW-1133">Transmembrane helix</keyword>
<sequence length="340" mass="37349">MAQRYDSVYLGGLVFDPNRRQRWAYKQIPGEISFQCYSTPKIENKHEEVHAGPRCKIACVLSSQSSAFCIKTKIQTSPSHEEHLRRKKNHGKTIIVYLSALVIAVAFLCRPSQADRSALHGGCRGLERRLSHTASLFEARNCTPMASLAAVGVFRSAPAASTLQDGEPASGQQRRLRLATPRPGGLRAVAPCLWPRVAAGDHRSGTDRTARAVLCPLQASSSSRYWPPWPCTHASPALATVLRPTSATSRRGRQPQRDSELAAGDGGVVYPGCGSWLGPGMRRRWLCPVRPNQQRRLRYDRGTRRRPAQSESPSQAASRPGRGTGWMGNRLLEDNLPGKG</sequence>